<dbReference type="Gene3D" id="3.40.630.30">
    <property type="match status" value="1"/>
</dbReference>
<accession>A0A2T5P8J5</accession>
<keyword evidence="5" id="KW-1185">Reference proteome</keyword>
<dbReference type="AlphaFoldDB" id="A0A2T5P8J5"/>
<name>A0A2T5P8J5_9PSED</name>
<feature type="domain" description="N-acetyltransferase" evidence="3">
    <location>
        <begin position="3"/>
        <end position="146"/>
    </location>
</feature>
<evidence type="ECO:0000259" key="3">
    <source>
        <dbReference type="PROSITE" id="PS51186"/>
    </source>
</evidence>
<evidence type="ECO:0000313" key="4">
    <source>
        <dbReference type="EMBL" id="PTU74056.1"/>
    </source>
</evidence>
<dbReference type="Proteomes" id="UP000244064">
    <property type="component" value="Unassembled WGS sequence"/>
</dbReference>
<keyword evidence="1 4" id="KW-0808">Transferase</keyword>
<evidence type="ECO:0000256" key="2">
    <source>
        <dbReference type="ARBA" id="ARBA00023315"/>
    </source>
</evidence>
<reference evidence="4 5" key="1">
    <citation type="submission" date="2018-04" db="EMBL/GenBank/DDBJ databases">
        <title>Pseudomonas sp. nov., isolated from mangrove soil.</title>
        <authorList>
            <person name="Chen C."/>
        </authorList>
    </citation>
    <scope>NUCLEOTIDE SEQUENCE [LARGE SCALE GENOMIC DNA]</scope>
    <source>
        <strain evidence="4 5">TC-11</strain>
    </source>
</reference>
<evidence type="ECO:0000313" key="5">
    <source>
        <dbReference type="Proteomes" id="UP000244064"/>
    </source>
</evidence>
<keyword evidence="2" id="KW-0012">Acyltransferase</keyword>
<evidence type="ECO:0000256" key="1">
    <source>
        <dbReference type="ARBA" id="ARBA00022679"/>
    </source>
</evidence>
<proteinExistence type="predicted"/>
<dbReference type="PANTHER" id="PTHR43800">
    <property type="entry name" value="PEPTIDYL-LYSINE N-ACETYLTRANSFERASE YJAB"/>
    <property type="match status" value="1"/>
</dbReference>
<dbReference type="GO" id="GO:0016747">
    <property type="term" value="F:acyltransferase activity, transferring groups other than amino-acyl groups"/>
    <property type="evidence" value="ECO:0007669"/>
    <property type="project" value="InterPro"/>
</dbReference>
<dbReference type="EMBL" id="QASN01000019">
    <property type="protein sequence ID" value="PTU74056.1"/>
    <property type="molecule type" value="Genomic_DNA"/>
</dbReference>
<dbReference type="PANTHER" id="PTHR43800:SF1">
    <property type="entry name" value="PEPTIDYL-LYSINE N-ACETYLTRANSFERASE YJAB"/>
    <property type="match status" value="1"/>
</dbReference>
<organism evidence="4 5">
    <name type="scientific">Pseudomonas mangrovi</name>
    <dbReference type="NCBI Taxonomy" id="2161748"/>
    <lineage>
        <taxon>Bacteria</taxon>
        <taxon>Pseudomonadati</taxon>
        <taxon>Pseudomonadota</taxon>
        <taxon>Gammaproteobacteria</taxon>
        <taxon>Pseudomonadales</taxon>
        <taxon>Pseudomonadaceae</taxon>
        <taxon>Pseudomonas</taxon>
    </lineage>
</organism>
<dbReference type="OrthoDB" id="9789605at2"/>
<dbReference type="SUPFAM" id="SSF55729">
    <property type="entry name" value="Acyl-CoA N-acyltransferases (Nat)"/>
    <property type="match status" value="1"/>
</dbReference>
<dbReference type="RefSeq" id="WP_108107490.1">
    <property type="nucleotide sequence ID" value="NZ_QASN01000019.1"/>
</dbReference>
<dbReference type="Pfam" id="PF13673">
    <property type="entry name" value="Acetyltransf_10"/>
    <property type="match status" value="1"/>
</dbReference>
<gene>
    <name evidence="4" type="ORF">DBO85_11905</name>
</gene>
<dbReference type="InterPro" id="IPR000182">
    <property type="entry name" value="GNAT_dom"/>
</dbReference>
<dbReference type="InterPro" id="IPR016181">
    <property type="entry name" value="Acyl_CoA_acyltransferase"/>
</dbReference>
<sequence>MHVPIETPAAADLPRMLEVWEAAVRATHDFLEEHDIKVLKPLLIEQYFPSLVLTCIRGADGQVAGFLGYAAGKVEMLFVDPQAHGQGIGRRLLLDAVTRLGADRVDVNEQNPKALGFYLAQGFKVDSRSPLDGGGRPFPILHLLLA</sequence>
<protein>
    <submittedName>
        <fullName evidence="4">GNAT family N-acetyltransferase</fullName>
    </submittedName>
</protein>
<dbReference type="CDD" id="cd04301">
    <property type="entry name" value="NAT_SF"/>
    <property type="match status" value="1"/>
</dbReference>
<comment type="caution">
    <text evidence="4">The sequence shown here is derived from an EMBL/GenBank/DDBJ whole genome shotgun (WGS) entry which is preliminary data.</text>
</comment>
<dbReference type="PROSITE" id="PS51186">
    <property type="entry name" value="GNAT"/>
    <property type="match status" value="1"/>
</dbReference>